<accession>A0ABX5PTK9</accession>
<dbReference type="Proteomes" id="UP000247584">
    <property type="component" value="Unassembled WGS sequence"/>
</dbReference>
<sequence>MKHLIPGMESQERFDLLISFTDITSEPMISALQDHYVKGHPASVAAKINGIDPGNLSTNQKSMEQVAARIERVKEIDWQRFGYKATNSCGLTNKEAAR</sequence>
<evidence type="ECO:0000313" key="3">
    <source>
        <dbReference type="EMBL" id="PYE61156.1"/>
    </source>
</evidence>
<dbReference type="InterPro" id="IPR053721">
    <property type="entry name" value="Fimbrial_Adhesin_Reg"/>
</dbReference>
<keyword evidence="2" id="KW-0804">Transcription</keyword>
<keyword evidence="4" id="KW-1185">Reference proteome</keyword>
<dbReference type="InterPro" id="IPR004356">
    <property type="entry name" value="Adhesin_operon_reg_prot"/>
</dbReference>
<dbReference type="RefSeq" id="WP_157822671.1">
    <property type="nucleotide sequence ID" value="NZ_BMXX01000017.1"/>
</dbReference>
<evidence type="ECO:0000313" key="4">
    <source>
        <dbReference type="Proteomes" id="UP000247584"/>
    </source>
</evidence>
<reference evidence="3 4" key="1">
    <citation type="submission" date="2018-06" db="EMBL/GenBank/DDBJ databases">
        <title>Genomic Encyclopedia of Type Strains, Phase III (KMG-III): the genomes of soil and plant-associated and newly described type strains.</title>
        <authorList>
            <person name="Whitman W."/>
        </authorList>
    </citation>
    <scope>NUCLEOTIDE SEQUENCE [LARGE SCALE GENOMIC DNA]</scope>
    <source>
        <strain evidence="3 4">JC5</strain>
    </source>
</reference>
<evidence type="ECO:0000256" key="2">
    <source>
        <dbReference type="ARBA" id="ARBA00023163"/>
    </source>
</evidence>
<dbReference type="Gene3D" id="1.10.10.2690">
    <property type="match status" value="1"/>
</dbReference>
<dbReference type="Pfam" id="PF03333">
    <property type="entry name" value="PapB"/>
    <property type="match status" value="1"/>
</dbReference>
<gene>
    <name evidence="3" type="ORF">C8J23_101198</name>
</gene>
<organism evidence="3 4">
    <name type="scientific">Shewanella chilikensis</name>
    <dbReference type="NCBI Taxonomy" id="558541"/>
    <lineage>
        <taxon>Bacteria</taxon>
        <taxon>Pseudomonadati</taxon>
        <taxon>Pseudomonadota</taxon>
        <taxon>Gammaproteobacteria</taxon>
        <taxon>Alteromonadales</taxon>
        <taxon>Shewanellaceae</taxon>
        <taxon>Shewanella</taxon>
    </lineage>
</organism>
<evidence type="ECO:0000256" key="1">
    <source>
        <dbReference type="ARBA" id="ARBA00023015"/>
    </source>
</evidence>
<keyword evidence="1" id="KW-0805">Transcription regulation</keyword>
<name>A0ABX5PTK9_9GAMM</name>
<protein>
    <submittedName>
        <fullName evidence="3">Adhesin biosynthesis transcription regulatory protein</fullName>
    </submittedName>
</protein>
<comment type="caution">
    <text evidence="3">The sequence shown here is derived from an EMBL/GenBank/DDBJ whole genome shotgun (WGS) entry which is preliminary data.</text>
</comment>
<dbReference type="EMBL" id="QJSY01000001">
    <property type="protein sequence ID" value="PYE61156.1"/>
    <property type="molecule type" value="Genomic_DNA"/>
</dbReference>
<proteinExistence type="predicted"/>